<dbReference type="RefSeq" id="WP_006418517.1">
    <property type="nucleotide sequence ID" value="NZ_AENN01000015.1"/>
</dbReference>
<evidence type="ECO:0000256" key="8">
    <source>
        <dbReference type="SAM" id="Phobius"/>
    </source>
</evidence>
<evidence type="ECO:0000256" key="1">
    <source>
        <dbReference type="ARBA" id="ARBA00004651"/>
    </source>
</evidence>
<feature type="transmembrane region" description="Helical" evidence="8">
    <location>
        <begin position="21"/>
        <end position="38"/>
    </location>
</feature>
<evidence type="ECO:0000259" key="9">
    <source>
        <dbReference type="Pfam" id="PF02687"/>
    </source>
</evidence>
<dbReference type="Gene3D" id="6.10.250.2200">
    <property type="match status" value="1"/>
</dbReference>
<comment type="subcellular location">
    <subcellularLocation>
        <location evidence="1">Cell membrane</location>
        <topology evidence="1">Multi-pass membrane protein</topology>
    </subcellularLocation>
</comment>
<feature type="transmembrane region" description="Helical" evidence="8">
    <location>
        <begin position="660"/>
        <end position="683"/>
    </location>
</feature>
<dbReference type="Pfam" id="PF02687">
    <property type="entry name" value="FtsX"/>
    <property type="match status" value="2"/>
</dbReference>
<dbReference type="eggNOG" id="COG1511">
    <property type="taxonomic scope" value="Bacteria"/>
</dbReference>
<dbReference type="STRING" id="908337.HMPREF9257_1575"/>
<gene>
    <name evidence="10" type="ORF">HMPREF9257_1575</name>
</gene>
<dbReference type="InterPro" id="IPR003838">
    <property type="entry name" value="ABC3_permease_C"/>
</dbReference>
<dbReference type="Proteomes" id="UP000005990">
    <property type="component" value="Unassembled WGS sequence"/>
</dbReference>
<evidence type="ECO:0000256" key="7">
    <source>
        <dbReference type="SAM" id="MobiDB-lite"/>
    </source>
</evidence>
<evidence type="ECO:0000256" key="6">
    <source>
        <dbReference type="SAM" id="Coils"/>
    </source>
</evidence>
<dbReference type="eggNOG" id="COG0577">
    <property type="taxonomic scope" value="Bacteria"/>
</dbReference>
<feature type="transmembrane region" description="Helical" evidence="8">
    <location>
        <begin position="1069"/>
        <end position="1091"/>
    </location>
</feature>
<feature type="region of interest" description="Disordered" evidence="7">
    <location>
        <begin position="327"/>
        <end position="347"/>
    </location>
</feature>
<protein>
    <submittedName>
        <fullName evidence="10">Efflux ABC transporter, permease protein</fullName>
    </submittedName>
</protein>
<feature type="transmembrane region" description="Helical" evidence="8">
    <location>
        <begin position="615"/>
        <end position="637"/>
    </location>
</feature>
<keyword evidence="5 8" id="KW-0472">Membrane</keyword>
<feature type="domain" description="ABC3 transporter permease C-terminal" evidence="9">
    <location>
        <begin position="1019"/>
        <end position="1127"/>
    </location>
</feature>
<name>E4KPT6_9LACT</name>
<dbReference type="GO" id="GO:0005886">
    <property type="term" value="C:plasma membrane"/>
    <property type="evidence" value="ECO:0007669"/>
    <property type="project" value="UniProtKB-SubCell"/>
</dbReference>
<feature type="transmembrane region" description="Helical" evidence="8">
    <location>
        <begin position="703"/>
        <end position="727"/>
    </location>
</feature>
<organism evidence="10 11">
    <name type="scientific">Eremococcus coleocola ACS-139-V-Col8</name>
    <dbReference type="NCBI Taxonomy" id="908337"/>
    <lineage>
        <taxon>Bacteria</taxon>
        <taxon>Bacillati</taxon>
        <taxon>Bacillota</taxon>
        <taxon>Bacilli</taxon>
        <taxon>Lactobacillales</taxon>
        <taxon>Aerococcaceae</taxon>
        <taxon>Eremococcus</taxon>
    </lineage>
</organism>
<keyword evidence="6" id="KW-0175">Coiled coil</keyword>
<dbReference type="InterPro" id="IPR038766">
    <property type="entry name" value="Membrane_comp_ABC_pdt"/>
</dbReference>
<evidence type="ECO:0000256" key="2">
    <source>
        <dbReference type="ARBA" id="ARBA00022475"/>
    </source>
</evidence>
<reference evidence="10 11" key="1">
    <citation type="submission" date="2010-10" db="EMBL/GenBank/DDBJ databases">
        <authorList>
            <person name="Durkin A.S."/>
            <person name="Madupu R."/>
            <person name="Torralba M."/>
            <person name="Gillis M."/>
            <person name="Methe B."/>
            <person name="Sutton G."/>
            <person name="Nelson K.E."/>
        </authorList>
    </citation>
    <scope>NUCLEOTIDE SEQUENCE [LARGE SCALE GENOMIC DNA]</scope>
    <source>
        <strain evidence="10 11">ACS-139-V-Col8</strain>
    </source>
</reference>
<dbReference type="PANTHER" id="PTHR30287">
    <property type="entry name" value="MEMBRANE COMPONENT OF PREDICTED ABC SUPERFAMILY METABOLITE UPTAKE TRANSPORTER"/>
    <property type="match status" value="1"/>
</dbReference>
<proteinExistence type="predicted"/>
<evidence type="ECO:0000313" key="11">
    <source>
        <dbReference type="Proteomes" id="UP000005990"/>
    </source>
</evidence>
<dbReference type="PANTHER" id="PTHR30287:SF1">
    <property type="entry name" value="INNER MEMBRANE PROTEIN"/>
    <property type="match status" value="1"/>
</dbReference>
<feature type="coiled-coil region" evidence="6">
    <location>
        <begin position="385"/>
        <end position="419"/>
    </location>
</feature>
<accession>E4KPT6</accession>
<keyword evidence="3 8" id="KW-0812">Transmembrane</keyword>
<dbReference type="EMBL" id="AENN01000015">
    <property type="protein sequence ID" value="EFR31314.1"/>
    <property type="molecule type" value="Genomic_DNA"/>
</dbReference>
<feature type="transmembrane region" description="Helical" evidence="8">
    <location>
        <begin position="1016"/>
        <end position="1035"/>
    </location>
</feature>
<evidence type="ECO:0000256" key="3">
    <source>
        <dbReference type="ARBA" id="ARBA00022692"/>
    </source>
</evidence>
<feature type="transmembrane region" description="Helical" evidence="8">
    <location>
        <begin position="1111"/>
        <end position="1132"/>
    </location>
</feature>
<dbReference type="Gene3D" id="1.10.287.620">
    <property type="entry name" value="Helix Hairpins"/>
    <property type="match status" value="1"/>
</dbReference>
<dbReference type="OrthoDB" id="5137249at2"/>
<dbReference type="AlphaFoldDB" id="E4KPT6"/>
<evidence type="ECO:0000313" key="10">
    <source>
        <dbReference type="EMBL" id="EFR31314.1"/>
    </source>
</evidence>
<keyword evidence="2" id="KW-1003">Cell membrane</keyword>
<keyword evidence="11" id="KW-1185">Reference proteome</keyword>
<comment type="caution">
    <text evidence="10">The sequence shown here is derived from an EMBL/GenBank/DDBJ whole genome shotgun (WGS) entry which is preliminary data.</text>
</comment>
<feature type="coiled-coil region" evidence="6">
    <location>
        <begin position="510"/>
        <end position="583"/>
    </location>
</feature>
<dbReference type="SUPFAM" id="SSF57997">
    <property type="entry name" value="Tropomyosin"/>
    <property type="match status" value="1"/>
</dbReference>
<feature type="transmembrane region" description="Helical" evidence="8">
    <location>
        <begin position="782"/>
        <end position="801"/>
    </location>
</feature>
<evidence type="ECO:0000256" key="5">
    <source>
        <dbReference type="ARBA" id="ARBA00023136"/>
    </source>
</evidence>
<keyword evidence="4 8" id="KW-1133">Transmembrane helix</keyword>
<sequence>MNKKQLNKEIFRSLKGSLGRFFSILFLMALGAFALVGLKVSGPDIDHSASSYYDKYHTFDLAVMSDYGLDQSDQDKLNQLKDQAKVEFAYFADVVIKDTPKSMRVFSNTKDISQFELVQGDFPSASDEIALGSSWQDQYKLGDQIELEENQSGLNLDLSIDQDEYEADKESEAKDQVLKKHRFTITGFVNSSEIISTGAMGSSNSGSGTLAGYAVVTPETFDMDVYTIARIAYNDLRDLEAYSDDYTDRLAQHQTDLDKLIEGSGQARLADIKADAQEKIDDGQADIDQAKEDIKEAEQKLKDGQKEINNNQKKLDDGQKEIADKDQEIQSASQKLEDGRSQLAASKSQLDAAADQINQGYAQLEPEKAKLDEVAAQLAGPQAQLDQAKADLDSSMSQLDQAQAQIDEGQAQLDALASQLQEQGIDPATSPDYQAGQTNLDSQKQTLAAGQAQYEAGLAQYQEQKALFGQESAPYQEGLAQYQAAKAKLDASLAEYNSGLAKYNQGLADFQSQEAKFKEGQAKLQAAKDELATNQKKLDDAKDELAENKATFADEKAKANKDIKNAEDDLAQARDNIEDLAEPAYTSYTRRTLPGSDGYVKVYTASHGISQVGNLFPVVLYLVAALVTVTTMTRFVTEERTNAGVLKALGYQNKDVYKKFTVYGFTAGMLGTLIGVFAGMYLLPYLLDKTLMADTTLPALSMPFHWTITLFALVCTILVSVLPPLYIAHKELKETASQLLLPKPPSKGSKILLEKIPFIWNRLSFTHKVTARNLFRYKQRGLMTIFGVAGSVALLFSGLGMQSSLSTMGQRQFGDIIKYDAIVALQDDINESDQADLDQALASDTIKQKEAIYTENFSKEIKEVEDKQSITLMAIDNDSFAPYIHLANRKDATDTALKVTDDGAIINEKLAKLMKLKVGDKFTIEDNLNNSYEIKIAGISEMYAGHFIYMNKGYYEKVFGKDFAQNAYLMTFNDSSADNVQEETADFMRLDAVKAVVQNTSAISLVNSIVNSLNTVMNVLTIAASLLAIVILYNLTNINVSERIRELSTIKVLGFLNQEVTLYIYRETIVLSLIGIAVGMLGGKVLHRIILETVAPDNMMFSQHVSTFIHLFPVVLIILILIALAFMVNHILKRVDMLEALKSVD</sequence>
<feature type="domain" description="ABC3 transporter permease C-terminal" evidence="9">
    <location>
        <begin position="615"/>
        <end position="731"/>
    </location>
</feature>
<evidence type="ECO:0000256" key="4">
    <source>
        <dbReference type="ARBA" id="ARBA00022989"/>
    </source>
</evidence>